<evidence type="ECO:0000313" key="1">
    <source>
        <dbReference type="EMBL" id="RDW13260.1"/>
    </source>
</evidence>
<dbReference type="Proteomes" id="UP000256679">
    <property type="component" value="Unassembled WGS sequence"/>
</dbReference>
<organism evidence="1 2">
    <name type="scientific">Paracoccus thiocyanatus</name>
    <dbReference type="NCBI Taxonomy" id="34006"/>
    <lineage>
        <taxon>Bacteria</taxon>
        <taxon>Pseudomonadati</taxon>
        <taxon>Pseudomonadota</taxon>
        <taxon>Alphaproteobacteria</taxon>
        <taxon>Rhodobacterales</taxon>
        <taxon>Paracoccaceae</taxon>
        <taxon>Paracoccus</taxon>
    </lineage>
</organism>
<dbReference type="EMBL" id="QFCQ01000042">
    <property type="protein sequence ID" value="RDW13260.1"/>
    <property type="molecule type" value="Genomic_DNA"/>
</dbReference>
<protein>
    <submittedName>
        <fullName evidence="1">Uncharacterized protein</fullName>
    </submittedName>
</protein>
<feature type="non-terminal residue" evidence="1">
    <location>
        <position position="30"/>
    </location>
</feature>
<gene>
    <name evidence="1" type="ORF">DIE28_08990</name>
</gene>
<keyword evidence="2" id="KW-1185">Reference proteome</keyword>
<evidence type="ECO:0000313" key="2">
    <source>
        <dbReference type="Proteomes" id="UP000256679"/>
    </source>
</evidence>
<sequence>MGSGFFDRLPQGAGLVHAGAARSWTWRRCA</sequence>
<accession>A0A3D8PB18</accession>
<reference evidence="1 2" key="1">
    <citation type="submission" date="2018-05" db="EMBL/GenBank/DDBJ databases">
        <title>Whole genome sequencing of Paracoccus thiocyanatus SST.</title>
        <authorList>
            <person name="Ghosh W."/>
            <person name="Rameez M.J."/>
            <person name="Roy C."/>
        </authorList>
    </citation>
    <scope>NUCLEOTIDE SEQUENCE [LARGE SCALE GENOMIC DNA]</scope>
    <source>
        <strain evidence="1 2">SST</strain>
    </source>
</reference>
<comment type="caution">
    <text evidence="1">The sequence shown here is derived from an EMBL/GenBank/DDBJ whole genome shotgun (WGS) entry which is preliminary data.</text>
</comment>
<proteinExistence type="predicted"/>
<dbReference type="AlphaFoldDB" id="A0A3D8PB18"/>
<name>A0A3D8PB18_9RHOB</name>